<evidence type="ECO:0000256" key="1">
    <source>
        <dbReference type="ARBA" id="ARBA00006594"/>
    </source>
</evidence>
<reference evidence="4" key="1">
    <citation type="journal article" date="2022" name="Phytopathology">
        <title>Whole genome sequencing-based tracing of a 2022 introduction and outbreak of Xanthomonas hortorum pv. pelargonii.</title>
        <authorList>
            <person name="Iruegas Bocardo F."/>
            <person name="Weisberg A.J."/>
            <person name="Riutta E.R."/>
            <person name="Kilday K.B."/>
            <person name="Bonkowski J.C."/>
            <person name="Creswell T.C."/>
            <person name="Daughtrey M."/>
            <person name="Rane K.K."/>
            <person name="Grunwald N.J."/>
            <person name="Chang J.H."/>
            <person name="Putnam M."/>
        </authorList>
    </citation>
    <scope>NUCLEOTIDE SEQUENCE</scope>
    <source>
        <strain evidence="4">22-338</strain>
    </source>
</reference>
<dbReference type="EMBL" id="JANWTP010000040">
    <property type="protein sequence ID" value="MDC8638739.1"/>
    <property type="molecule type" value="Genomic_DNA"/>
</dbReference>
<keyword evidence="4" id="KW-0489">Methyltransferase</keyword>
<evidence type="ECO:0000256" key="2">
    <source>
        <dbReference type="SAM" id="MobiDB-lite"/>
    </source>
</evidence>
<sequence length="256" mass="28231">MAARPSKAIPIIRAGGDHRRALLRLLQRLARSRGPGRVFADFVELSCLALSNAVDKAQFDVREARYHEIRKGYAREEFERFAQMLGLLTLAMEQAGLDDVLGTLYMQLELGNARSGQFFTPYHVSRMMASMTVGDPPAIPPHGFIDAIEPACGAGGMVVALADALLQAGVNYQHCLHVTCVDIDLRCVHMTYLQTSLLHIPAVVLHGNSLSGEVWGRWHTPAHVLGHWRERLETHRAARASRTHGAAAVESQKDRA</sequence>
<feature type="region of interest" description="Disordered" evidence="2">
    <location>
        <begin position="236"/>
        <end position="256"/>
    </location>
</feature>
<dbReference type="GO" id="GO:0003677">
    <property type="term" value="F:DNA binding"/>
    <property type="evidence" value="ECO:0007669"/>
    <property type="project" value="InterPro"/>
</dbReference>
<dbReference type="GO" id="GO:0032259">
    <property type="term" value="P:methylation"/>
    <property type="evidence" value="ECO:0007669"/>
    <property type="project" value="UniProtKB-KW"/>
</dbReference>
<evidence type="ECO:0000313" key="4">
    <source>
        <dbReference type="EMBL" id="MDC8638739.1"/>
    </source>
</evidence>
<reference evidence="4" key="2">
    <citation type="submission" date="2022-08" db="EMBL/GenBank/DDBJ databases">
        <authorList>
            <person name="Iruegas-Bocardo F."/>
            <person name="Weisberg A.J."/>
            <person name="Riutta E.R."/>
            <person name="Kilday K."/>
            <person name="Bonkowski J.C."/>
            <person name="Creswell T."/>
            <person name="Daughtrey M.L."/>
            <person name="Rane K."/>
            <person name="Grunwald N.J."/>
            <person name="Chang J.H."/>
            <person name="Putnam M.L."/>
        </authorList>
    </citation>
    <scope>NUCLEOTIDE SEQUENCE</scope>
    <source>
        <strain evidence="4">22-338</strain>
    </source>
</reference>
<keyword evidence="4" id="KW-0808">Transferase</keyword>
<dbReference type="Proteomes" id="UP001140230">
    <property type="component" value="Unassembled WGS sequence"/>
</dbReference>
<dbReference type="InterPro" id="IPR003356">
    <property type="entry name" value="DNA_methylase_A-5"/>
</dbReference>
<dbReference type="SUPFAM" id="SSF53335">
    <property type="entry name" value="S-adenosyl-L-methionine-dependent methyltransferases"/>
    <property type="match status" value="1"/>
</dbReference>
<organism evidence="4 5">
    <name type="scientific">Xanthomonas hortorum pv. hederae</name>
    <dbReference type="NCBI Taxonomy" id="453603"/>
    <lineage>
        <taxon>Bacteria</taxon>
        <taxon>Pseudomonadati</taxon>
        <taxon>Pseudomonadota</taxon>
        <taxon>Gammaproteobacteria</taxon>
        <taxon>Lysobacterales</taxon>
        <taxon>Lysobacteraceae</taxon>
        <taxon>Xanthomonas</taxon>
    </lineage>
</organism>
<accession>A0A9X4H2K5</accession>
<comment type="similarity">
    <text evidence="1">Belongs to the N(4)/N(6)-methyltransferase family.</text>
</comment>
<name>A0A9X4H2K5_9XANT</name>
<dbReference type="RefSeq" id="WP_104549201.1">
    <property type="nucleotide sequence ID" value="NZ_CP168173.1"/>
</dbReference>
<dbReference type="AlphaFoldDB" id="A0A9X4H2K5"/>
<evidence type="ECO:0000259" key="3">
    <source>
        <dbReference type="Pfam" id="PF02384"/>
    </source>
</evidence>
<proteinExistence type="inferred from homology"/>
<dbReference type="Pfam" id="PF02384">
    <property type="entry name" value="N6_Mtase"/>
    <property type="match status" value="1"/>
</dbReference>
<evidence type="ECO:0000313" key="5">
    <source>
        <dbReference type="Proteomes" id="UP001140230"/>
    </source>
</evidence>
<comment type="caution">
    <text evidence="4">The sequence shown here is derived from an EMBL/GenBank/DDBJ whole genome shotgun (WGS) entry which is preliminary data.</text>
</comment>
<dbReference type="Gene3D" id="3.40.50.150">
    <property type="entry name" value="Vaccinia Virus protein VP39"/>
    <property type="match status" value="1"/>
</dbReference>
<feature type="domain" description="DNA methylase adenine-specific" evidence="3">
    <location>
        <begin position="113"/>
        <end position="168"/>
    </location>
</feature>
<protein>
    <submittedName>
        <fullName evidence="4">N-6 DNA methylase</fullName>
    </submittedName>
</protein>
<dbReference type="PRINTS" id="PR00507">
    <property type="entry name" value="N12N6MTFRASE"/>
</dbReference>
<dbReference type="InterPro" id="IPR029063">
    <property type="entry name" value="SAM-dependent_MTases_sf"/>
</dbReference>
<gene>
    <name evidence="4" type="ORF">NY667_13185</name>
</gene>
<dbReference type="GO" id="GO:0008170">
    <property type="term" value="F:N-methyltransferase activity"/>
    <property type="evidence" value="ECO:0007669"/>
    <property type="project" value="InterPro"/>
</dbReference>